<feature type="region of interest" description="Disordered" evidence="2">
    <location>
        <begin position="206"/>
        <end position="231"/>
    </location>
</feature>
<accession>A0A7S3LMG0</accession>
<dbReference type="EMBL" id="HBIN01007003">
    <property type="protein sequence ID" value="CAE0434832.1"/>
    <property type="molecule type" value="Transcribed_RNA"/>
</dbReference>
<protein>
    <submittedName>
        <fullName evidence="3">Uncharacterized protein</fullName>
    </submittedName>
</protein>
<dbReference type="AlphaFoldDB" id="A0A7S3LMG0"/>
<keyword evidence="1" id="KW-0175">Coiled coil</keyword>
<gene>
    <name evidence="3" type="ORF">ASTO00021_LOCUS5128</name>
</gene>
<proteinExistence type="predicted"/>
<feature type="compositionally biased region" description="Polar residues" evidence="2">
    <location>
        <begin position="1"/>
        <end position="32"/>
    </location>
</feature>
<name>A0A7S3LMG0_9STRA</name>
<evidence type="ECO:0000256" key="1">
    <source>
        <dbReference type="SAM" id="Coils"/>
    </source>
</evidence>
<reference evidence="3" key="1">
    <citation type="submission" date="2021-01" db="EMBL/GenBank/DDBJ databases">
        <authorList>
            <person name="Corre E."/>
            <person name="Pelletier E."/>
            <person name="Niang G."/>
            <person name="Scheremetjew M."/>
            <person name="Finn R."/>
            <person name="Kale V."/>
            <person name="Holt S."/>
            <person name="Cochrane G."/>
            <person name="Meng A."/>
            <person name="Brown T."/>
            <person name="Cohen L."/>
        </authorList>
    </citation>
    <scope>NUCLEOTIDE SEQUENCE</scope>
    <source>
        <strain evidence="3">GSBS06</strain>
    </source>
</reference>
<feature type="compositionally biased region" description="Polar residues" evidence="2">
    <location>
        <begin position="221"/>
        <end position="231"/>
    </location>
</feature>
<feature type="region of interest" description="Disordered" evidence="2">
    <location>
        <begin position="1"/>
        <end position="35"/>
    </location>
</feature>
<feature type="compositionally biased region" description="Basic and acidic residues" evidence="2">
    <location>
        <begin position="206"/>
        <end position="217"/>
    </location>
</feature>
<evidence type="ECO:0000256" key="2">
    <source>
        <dbReference type="SAM" id="MobiDB-lite"/>
    </source>
</evidence>
<evidence type="ECO:0000313" key="3">
    <source>
        <dbReference type="EMBL" id="CAE0434832.1"/>
    </source>
</evidence>
<organism evidence="3">
    <name type="scientific">Aplanochytrium stocchinoi</name>
    <dbReference type="NCBI Taxonomy" id="215587"/>
    <lineage>
        <taxon>Eukaryota</taxon>
        <taxon>Sar</taxon>
        <taxon>Stramenopiles</taxon>
        <taxon>Bigyra</taxon>
        <taxon>Labyrinthulomycetes</taxon>
        <taxon>Thraustochytrida</taxon>
        <taxon>Thraustochytriidae</taxon>
        <taxon>Aplanochytrium</taxon>
    </lineage>
</organism>
<feature type="coiled-coil region" evidence="1">
    <location>
        <begin position="562"/>
        <end position="649"/>
    </location>
</feature>
<sequence length="689" mass="78393">MFAQSETNVWNQKSQSKSKGATKSSNRNQRTPLQKLEVSVQNKVEYKPVQIQEHQLQRKNVIKNGFQLSRTPLEKVEPNVPGEGERTLVHIAEDQSKHMNVVQNGFKISRHPLEKVEGKVPNSVESNPVKIAENQPERKNMIKNDFQLPRKSLEKVEANVPIQVGSKLMENSNVQLEQKKAVASGSQVARNPLENVEVNLRKNVESKPRQMSEDQLKQKNRITTGTQLSRTPSEKIKVNVPKNIKSQPMQISEDQLKQNSIIATGSQLPRTPLENIEANVPKNAESQPMQTSNYQRKQISTNTTGGQIKRTPLDKVVVVESQPLKASNDQVKHNNVITTGSQIPRTPCEKLEVDMQIFHKPNNVRDSKTFGQDEIEDAILGNGCLEINTSKMIVPTKMNNTIVTSKQIPRTPLDEEEKTMSKIVPGQNTLALVNAGNGIETGKQLARTPQDGLEAVTQQLGSHSNTVATSEEDMAYVQHKANVEMCKKYLDKTVHLQSEFQQKRQKIEMLEYQGEISESSLKHKNDRLCRAKSSLAQNNEFESFQEGGIDPKTVAQSVNMRVRKIMKESEQLAEEIQVIKRQKVEGDQYPMWTTTQAKEDMERRKTDLEKRIREETEKLVNVANDQTLVESQKRENQSLLQELRILQEQSKSKGRIDPNGVEKNILRRVEMYLIRYESLRRTAKMLNKF</sequence>